<dbReference type="AlphaFoldDB" id="A0A220S4S5"/>
<evidence type="ECO:0008006" key="3">
    <source>
        <dbReference type="Google" id="ProtNLM"/>
    </source>
</evidence>
<sequence>MSKQVAEQYRIQVHGHTPVHTQILSVLPALLVLPKSRKEAAANAVMLHRYADVFAQIQAMTPDRLMQIARSMSGSVEIRIDLPALRNAVCRAAGDGERCERHRRQAEWLIRYGASNHMILMLCSEVSVEDIRRMRHELGMPVSKGRRSALPMETRLSLLADWQQLQSEETDTFSCYQKLANLYPEYSLDRLYSTIVSDEAERSGR</sequence>
<accession>A0A220S4S5</accession>
<dbReference type="Proteomes" id="UP000198238">
    <property type="component" value="Chromosome"/>
</dbReference>
<dbReference type="RefSeq" id="WP_089036895.1">
    <property type="nucleotide sequence ID" value="NZ_CP022278.1"/>
</dbReference>
<evidence type="ECO:0000313" key="2">
    <source>
        <dbReference type="Proteomes" id="UP000198238"/>
    </source>
</evidence>
<dbReference type="EMBL" id="CP022278">
    <property type="protein sequence ID" value="ASK28205.1"/>
    <property type="molecule type" value="Genomic_DNA"/>
</dbReference>
<evidence type="ECO:0000313" key="1">
    <source>
        <dbReference type="EMBL" id="ASK28205.1"/>
    </source>
</evidence>
<dbReference type="KEGG" id="nei:BG910_11100"/>
<organism evidence="1 2">
    <name type="scientific">Neisseria chenwenguii</name>
    <dbReference type="NCBI Taxonomy" id="1853278"/>
    <lineage>
        <taxon>Bacteria</taxon>
        <taxon>Pseudomonadati</taxon>
        <taxon>Pseudomonadota</taxon>
        <taxon>Betaproteobacteria</taxon>
        <taxon>Neisseriales</taxon>
        <taxon>Neisseriaceae</taxon>
        <taxon>Neisseria</taxon>
    </lineage>
</organism>
<proteinExistence type="predicted"/>
<dbReference type="InterPro" id="IPR021364">
    <property type="entry name" value="DUF2857"/>
</dbReference>
<dbReference type="Pfam" id="PF11198">
    <property type="entry name" value="DUF2857"/>
    <property type="match status" value="1"/>
</dbReference>
<gene>
    <name evidence="1" type="ORF">BG910_11100</name>
</gene>
<keyword evidence="2" id="KW-1185">Reference proteome</keyword>
<name>A0A220S4S5_9NEIS</name>
<reference evidence="1 2" key="1">
    <citation type="submission" date="2017-06" db="EMBL/GenBank/DDBJ databases">
        <title>Neisseria chenwenguii sp. nov., isolated from the intestinal contents of Tibetan Plateau Pika in Yushu, Qinghai Province, China.</title>
        <authorList>
            <person name="Zhang G."/>
        </authorList>
    </citation>
    <scope>NUCLEOTIDE SEQUENCE [LARGE SCALE GENOMIC DNA]</scope>
    <source>
        <strain evidence="1 2">10023</strain>
    </source>
</reference>
<protein>
    <recommendedName>
        <fullName evidence="3">DUF2857 domain-containing protein</fullName>
    </recommendedName>
</protein>